<accession>A0A645ICV9</accession>
<reference evidence="1" key="1">
    <citation type="submission" date="2019-08" db="EMBL/GenBank/DDBJ databases">
        <authorList>
            <person name="Kucharzyk K."/>
            <person name="Murdoch R.W."/>
            <person name="Higgins S."/>
            <person name="Loffler F."/>
        </authorList>
    </citation>
    <scope>NUCLEOTIDE SEQUENCE</scope>
</reference>
<comment type="caution">
    <text evidence="1">The sequence shown here is derived from an EMBL/GenBank/DDBJ whole genome shotgun (WGS) entry which is preliminary data.</text>
</comment>
<sequence>MRFYTNENESTSYNDDGVTYSWSWTFPEFVGDVFYMSKCLRHIAIRAKASVRTTLSLSVQLEGQWSTVTRESAAFGYWDFNDINLANLSFSTDATPKKVSFPYSQNNFDKISFKLYGSTINEPFGLYSFAFETYEKGYHK</sequence>
<protein>
    <submittedName>
        <fullName evidence="1">Uncharacterized protein</fullName>
    </submittedName>
</protein>
<organism evidence="1">
    <name type="scientific">bioreactor metagenome</name>
    <dbReference type="NCBI Taxonomy" id="1076179"/>
    <lineage>
        <taxon>unclassified sequences</taxon>
        <taxon>metagenomes</taxon>
        <taxon>ecological metagenomes</taxon>
    </lineage>
</organism>
<proteinExistence type="predicted"/>
<dbReference type="EMBL" id="VSSQ01111190">
    <property type="protein sequence ID" value="MPN48662.1"/>
    <property type="molecule type" value="Genomic_DNA"/>
</dbReference>
<name>A0A645ICV9_9ZZZZ</name>
<dbReference type="AlphaFoldDB" id="A0A645ICV9"/>
<evidence type="ECO:0000313" key="1">
    <source>
        <dbReference type="EMBL" id="MPN48662.1"/>
    </source>
</evidence>
<gene>
    <name evidence="1" type="ORF">SDC9_196274</name>
</gene>